<dbReference type="RefSeq" id="WP_250828715.1">
    <property type="nucleotide sequence ID" value="NZ_JAMOIL010000037.1"/>
</dbReference>
<comment type="caution">
    <text evidence="2">The sequence shown here is derived from an EMBL/GenBank/DDBJ whole genome shotgun (WGS) entry which is preliminary data.</text>
</comment>
<organism evidence="2 3">
    <name type="scientific">Nocardioides bruguierae</name>
    <dbReference type="NCBI Taxonomy" id="2945102"/>
    <lineage>
        <taxon>Bacteria</taxon>
        <taxon>Bacillati</taxon>
        <taxon>Actinomycetota</taxon>
        <taxon>Actinomycetes</taxon>
        <taxon>Propionibacteriales</taxon>
        <taxon>Nocardioidaceae</taxon>
        <taxon>Nocardioides</taxon>
    </lineage>
</organism>
<evidence type="ECO:0000256" key="1">
    <source>
        <dbReference type="SAM" id="MobiDB-lite"/>
    </source>
</evidence>
<dbReference type="AlphaFoldDB" id="A0A9X2IGM0"/>
<protein>
    <submittedName>
        <fullName evidence="2">Uncharacterized protein</fullName>
    </submittedName>
</protein>
<dbReference type="Proteomes" id="UP001139485">
    <property type="component" value="Unassembled WGS sequence"/>
</dbReference>
<keyword evidence="3" id="KW-1185">Reference proteome</keyword>
<proteinExistence type="predicted"/>
<feature type="region of interest" description="Disordered" evidence="1">
    <location>
        <begin position="115"/>
        <end position="136"/>
    </location>
</feature>
<gene>
    <name evidence="2" type="ORF">M8330_19640</name>
</gene>
<accession>A0A9X2IGM0</accession>
<reference evidence="2" key="1">
    <citation type="submission" date="2022-05" db="EMBL/GenBank/DDBJ databases">
        <authorList>
            <person name="Tuo L."/>
        </authorList>
    </citation>
    <scope>NUCLEOTIDE SEQUENCE</scope>
    <source>
        <strain evidence="2">BSK12Z-4</strain>
    </source>
</reference>
<sequence>MPAVTLVTIDDIAALADPAWNDPQRARAEVLLDGVLGWTGRNVPGLQGTVAPEIAAEAKSIIAEAILRAVSAGVSNVASEGIGPSTVSFVDRASKPTLTEADKAALRDLVPTRRPGRGRFGTIRTSPGYLPTGRRR</sequence>
<evidence type="ECO:0000313" key="2">
    <source>
        <dbReference type="EMBL" id="MCM0622507.1"/>
    </source>
</evidence>
<name>A0A9X2IGM0_9ACTN</name>
<evidence type="ECO:0000313" key="3">
    <source>
        <dbReference type="Proteomes" id="UP001139485"/>
    </source>
</evidence>
<dbReference type="EMBL" id="JAMOIL010000037">
    <property type="protein sequence ID" value="MCM0622507.1"/>
    <property type="molecule type" value="Genomic_DNA"/>
</dbReference>